<dbReference type="SUPFAM" id="SSF55961">
    <property type="entry name" value="Bet v1-like"/>
    <property type="match status" value="1"/>
</dbReference>
<feature type="compositionally biased region" description="Basic and acidic residues" evidence="1">
    <location>
        <begin position="504"/>
        <end position="523"/>
    </location>
</feature>
<dbReference type="InterPro" id="IPR023393">
    <property type="entry name" value="START-like_dom_sf"/>
</dbReference>
<reference evidence="2 3" key="1">
    <citation type="journal article" date="2014" name="Mol. Plant">
        <title>Chromosome Scale Genome Assembly and Transcriptome Profiling of Nannochloropsis gaditana in Nitrogen Depletion.</title>
        <authorList>
            <person name="Corteggiani Carpinelli E."/>
            <person name="Telatin A."/>
            <person name="Vitulo N."/>
            <person name="Forcato C."/>
            <person name="D'Angelo M."/>
            <person name="Schiavon R."/>
            <person name="Vezzi A."/>
            <person name="Giacometti G.M."/>
            <person name="Morosinotto T."/>
            <person name="Valle G."/>
        </authorList>
    </citation>
    <scope>NUCLEOTIDE SEQUENCE [LARGE SCALE GENOMIC DNA]</scope>
    <source>
        <strain evidence="2 3">B-31</strain>
    </source>
</reference>
<dbReference type="Proteomes" id="UP000019335">
    <property type="component" value="Chromosome 15"/>
</dbReference>
<dbReference type="AlphaFoldDB" id="W7TTJ4"/>
<accession>W7TTJ4</accession>
<evidence type="ECO:0000313" key="3">
    <source>
        <dbReference type="Proteomes" id="UP000019335"/>
    </source>
</evidence>
<feature type="region of interest" description="Disordered" evidence="1">
    <location>
        <begin position="485"/>
        <end position="525"/>
    </location>
</feature>
<dbReference type="EMBL" id="AZIL01001415">
    <property type="protein sequence ID" value="EWM23911.1"/>
    <property type="molecule type" value="Genomic_DNA"/>
</dbReference>
<feature type="compositionally biased region" description="Polar residues" evidence="1">
    <location>
        <begin position="50"/>
        <end position="63"/>
    </location>
</feature>
<comment type="caution">
    <text evidence="2">The sequence shown here is derived from an EMBL/GenBank/DDBJ whole genome shotgun (WGS) entry which is preliminary data.</text>
</comment>
<keyword evidence="3" id="KW-1185">Reference proteome</keyword>
<gene>
    <name evidence="2" type="ORF">Naga_100113g11</name>
</gene>
<dbReference type="OrthoDB" id="1295045at2759"/>
<feature type="compositionally biased region" description="Polar residues" evidence="1">
    <location>
        <begin position="82"/>
        <end position="92"/>
    </location>
</feature>
<protein>
    <submittedName>
        <fullName evidence="2">START-like domain protein</fullName>
    </submittedName>
</protein>
<evidence type="ECO:0000313" key="2">
    <source>
        <dbReference type="EMBL" id="EWM23911.1"/>
    </source>
</evidence>
<feature type="region of interest" description="Disordered" evidence="1">
    <location>
        <begin position="33"/>
        <end position="103"/>
    </location>
</feature>
<dbReference type="Gene3D" id="3.30.530.20">
    <property type="match status" value="1"/>
</dbReference>
<name>W7TTJ4_9STRA</name>
<proteinExistence type="predicted"/>
<organism evidence="2 3">
    <name type="scientific">Nannochloropsis gaditana</name>
    <dbReference type="NCBI Taxonomy" id="72520"/>
    <lineage>
        <taxon>Eukaryota</taxon>
        <taxon>Sar</taxon>
        <taxon>Stramenopiles</taxon>
        <taxon>Ochrophyta</taxon>
        <taxon>Eustigmatophyceae</taxon>
        <taxon>Eustigmatales</taxon>
        <taxon>Monodopsidaceae</taxon>
        <taxon>Nannochloropsis</taxon>
    </lineage>
</organism>
<sequence>MSHHASKFPHPANTTEQMSDNIRRKKFFFLPIRRHLRRRHPQSGHVTDIASRNTDASISSQYSPHHRIGKHNPEERRCRQQRPITSSSPPQSSRKEADRSPLRHGVLIPVEPLNLAASLEEVLRCYAVDRLMASAALLSALEQRIGIALKSDDALVREPAKVVRGCMQKPEMAKRLEVIRLRGSQCKELTNAAETTEGWTLVSQHGGTATYFQPLGVTGRGKTEEASLQRKQEVEDGMVGEEVADPEHSIRIRVEGEVACSPMEQLAAMREADQYKLWMPLCLESELLHREGNADQVLWWSMGIPRMFTWDVLLHAWGADCMLEDGSVVIVGGSIRASDRVPPERLPLPPAGWGSWRVSLHQFRIRFKVVSPNTSHITASFILDPKLRAKTLVNYVIKRGAALSLSFLRSHAEKVLSLGAAHPLFPVLLADPFYRSFLAPRVLWYVRQHLSTTAEAARKGEDDGVPAILRLLHIDLAKAEACDPYPPARTTASTDPPPGPSRAWEPKDDKEGAKEKDKGDECLGRVPSISKGLEALKGAGGGEELGGEEHGVGECGPVTAKVLGVLGALVAVYVYIECQAWLYGC</sequence>
<evidence type="ECO:0000256" key="1">
    <source>
        <dbReference type="SAM" id="MobiDB-lite"/>
    </source>
</evidence>
<feature type="compositionally biased region" description="Basic residues" evidence="1">
    <location>
        <begin position="33"/>
        <end position="42"/>
    </location>
</feature>
<feature type="region of interest" description="Disordered" evidence="1">
    <location>
        <begin position="1"/>
        <end position="20"/>
    </location>
</feature>